<dbReference type="GeneID" id="93311497"/>
<evidence type="ECO:0000313" key="5">
    <source>
        <dbReference type="EMBL" id="AEG98220.1"/>
    </source>
</evidence>
<proteinExistence type="inferred from homology"/>
<evidence type="ECO:0000313" key="6">
    <source>
        <dbReference type="Proteomes" id="UP000008881"/>
    </source>
</evidence>
<dbReference type="InterPro" id="IPR052715">
    <property type="entry name" value="RAYT_transposase"/>
</dbReference>
<evidence type="ECO:0000259" key="4">
    <source>
        <dbReference type="SMART" id="SM01321"/>
    </source>
</evidence>
<evidence type="ECO:0000256" key="3">
    <source>
        <dbReference type="ARBA" id="ARBA00061320"/>
    </source>
</evidence>
<reference evidence="5 6" key="1">
    <citation type="journal article" date="2012" name="J. Bacteriol.">
        <title>Complete genome sequence of Enterobacter aerogenes KCTC 2190.</title>
        <authorList>
            <person name="Shin S.H."/>
            <person name="Kim S."/>
            <person name="Kim J.Y."/>
            <person name="Lee S."/>
            <person name="Um Y."/>
            <person name="Oh M.K."/>
            <person name="Kim Y.R."/>
            <person name="Lee J."/>
            <person name="Yang K.S."/>
        </authorList>
    </citation>
    <scope>NUCLEOTIDE SEQUENCE [LARGE SCALE GENOMIC DNA]</scope>
    <source>
        <strain evidence="5 6">KCTC 2190</strain>
    </source>
</reference>
<dbReference type="OrthoDB" id="9794403at2"/>
<dbReference type="GO" id="GO:0043565">
    <property type="term" value="F:sequence-specific DNA binding"/>
    <property type="evidence" value="ECO:0007669"/>
    <property type="project" value="TreeGrafter"/>
</dbReference>
<gene>
    <name evidence="5" type="ordered locus">EAE_16545</name>
</gene>
<keyword evidence="2" id="KW-0238">DNA-binding</keyword>
<dbReference type="KEGG" id="eae:EAE_16545"/>
<dbReference type="eggNOG" id="COG1943">
    <property type="taxonomic scope" value="Bacteria"/>
</dbReference>
<dbReference type="SUPFAM" id="SSF143422">
    <property type="entry name" value="Transposase IS200-like"/>
    <property type="match status" value="1"/>
</dbReference>
<dbReference type="PATRIC" id="fig|1028307.3.peg.3307"/>
<dbReference type="Proteomes" id="UP000008881">
    <property type="component" value="Chromosome"/>
</dbReference>
<dbReference type="InterPro" id="IPR036515">
    <property type="entry name" value="Transposase_17_sf"/>
</dbReference>
<dbReference type="EMBL" id="CP002824">
    <property type="protein sequence ID" value="AEG98220.1"/>
    <property type="molecule type" value="Genomic_DNA"/>
</dbReference>
<dbReference type="GO" id="GO:0004803">
    <property type="term" value="F:transposase activity"/>
    <property type="evidence" value="ECO:0007669"/>
    <property type="project" value="InterPro"/>
</dbReference>
<comment type="similarity">
    <text evidence="3">Belongs to the transposase 17 family. RAYT subfamily.</text>
</comment>
<evidence type="ECO:0000256" key="1">
    <source>
        <dbReference type="ARBA" id="ARBA00022578"/>
    </source>
</evidence>
<dbReference type="PANTHER" id="PTHR36966">
    <property type="entry name" value="REP-ASSOCIATED TYROSINE TRANSPOSASE"/>
    <property type="match status" value="1"/>
</dbReference>
<dbReference type="Gene3D" id="3.30.70.1290">
    <property type="entry name" value="Transposase IS200-like"/>
    <property type="match status" value="1"/>
</dbReference>
<dbReference type="NCBIfam" id="NF047646">
    <property type="entry name" value="REP_Tyr_transpos"/>
    <property type="match status" value="1"/>
</dbReference>
<dbReference type="RefSeq" id="WP_015705062.1">
    <property type="nucleotide sequence ID" value="NC_015663.1"/>
</dbReference>
<dbReference type="PANTHER" id="PTHR36966:SF1">
    <property type="entry name" value="REP-ASSOCIATED TYROSINE TRANSPOSASE"/>
    <property type="match status" value="1"/>
</dbReference>
<dbReference type="FunFam" id="3.30.70.1290:FF:000001">
    <property type="entry name" value="REP-associated tyrosine transposase"/>
    <property type="match status" value="1"/>
</dbReference>
<evidence type="ECO:0000256" key="2">
    <source>
        <dbReference type="ARBA" id="ARBA00023125"/>
    </source>
</evidence>
<dbReference type="SMART" id="SM01321">
    <property type="entry name" value="Y1_Tnp"/>
    <property type="match status" value="1"/>
</dbReference>
<dbReference type="AlphaFoldDB" id="A0A0H3FVC4"/>
<name>A0A0H3FVC4_KLEAK</name>
<keyword evidence="1" id="KW-0815">Transposition</keyword>
<accession>A0A0H3FVC4</accession>
<protein>
    <recommendedName>
        <fullName evidence="4">Transposase IS200-like domain-containing protein</fullName>
    </recommendedName>
</protein>
<dbReference type="GO" id="GO:0006313">
    <property type="term" value="P:DNA transposition"/>
    <property type="evidence" value="ECO:0007669"/>
    <property type="project" value="InterPro"/>
</dbReference>
<sequence>MSNYRRSYIPGGCWFFTVNLQNRHSDLLTRHIDHLRAAIACAKRKRPFQINSWVVLPEHMHCIWTLPEGDSDYSGRWREIKKSFTRALAQNQIWQPRFWEHAIRNDEDYRRHMDYVYINPVKYRLVGCVRDWPYSTFHRDVRKGLYPEDWAGDTVEIDAGERR</sequence>
<dbReference type="HOGENOM" id="CLU_068226_6_0_6"/>
<feature type="domain" description="Transposase IS200-like" evidence="4">
    <location>
        <begin position="9"/>
        <end position="119"/>
    </location>
</feature>
<dbReference type="InterPro" id="IPR002686">
    <property type="entry name" value="Transposase_17"/>
</dbReference>
<keyword evidence="6" id="KW-1185">Reference proteome</keyword>
<organism evidence="5 6">
    <name type="scientific">Klebsiella aerogenes (strain ATCC 13048 / DSM 30053 / CCUG 1429 / JCM 1235 / KCTC 2190 / NBRC 13534 / NCIMB 10102 / NCTC 10006 / CDC 819-56)</name>
    <name type="common">Enterobacter aerogenes</name>
    <dbReference type="NCBI Taxonomy" id="1028307"/>
    <lineage>
        <taxon>Bacteria</taxon>
        <taxon>Pseudomonadati</taxon>
        <taxon>Pseudomonadota</taxon>
        <taxon>Gammaproteobacteria</taxon>
        <taxon>Enterobacterales</taxon>
        <taxon>Enterobacteriaceae</taxon>
        <taxon>Klebsiella/Raoultella group</taxon>
        <taxon>Klebsiella</taxon>
    </lineage>
</organism>